<comment type="similarity">
    <text evidence="1">Belongs to the membrane fusion protein (MFP) (TC 8.A.1) family.</text>
</comment>
<dbReference type="SUPFAM" id="SSF111369">
    <property type="entry name" value="HlyD-like secretion proteins"/>
    <property type="match status" value="1"/>
</dbReference>
<dbReference type="Proteomes" id="UP000078486">
    <property type="component" value="Unassembled WGS sequence"/>
</dbReference>
<keyword evidence="3" id="KW-0732">Signal</keyword>
<protein>
    <submittedName>
        <fullName evidence="6">Uncharacterized protein</fullName>
    </submittedName>
</protein>
<feature type="domain" description="CzcB-like barrel-sandwich hybrid" evidence="4">
    <location>
        <begin position="71"/>
        <end position="187"/>
    </location>
</feature>
<evidence type="ECO:0000313" key="7">
    <source>
        <dbReference type="Proteomes" id="UP000078486"/>
    </source>
</evidence>
<sequence>MIRPCILPLFRQAFSVRALTAGLALALAGCGRERPPAPALPTAAVRTAEVRAVTESRSVELPGTVRAVERAALAPKVTGAVESLSVVLGQSVKAGDVLVRISANEMGARLAQAEASLGQARRDLERETSLLAKNASAAETVRSLEDRVRLMEATVAEARAMLGYTVITAPFDGVIARRFVNEGDLATAGGPLLEIENPDRQRVEVEVPESFADIPVGTSALIWVGKIELPGRVAEISPALDPIAHTLLAKIDLPARAAVRSGQFARVAWPAGGGQALVVPASSVTPFGQMERVFVVADGKAVLRFVKTGARRGEQIEILAGLAAGEHVVAGPPAASLRDGQPVEVKP</sequence>
<organism evidence="6 7">
    <name type="scientific">Termitidicoccus mucosus</name>
    <dbReference type="NCBI Taxonomy" id="1184151"/>
    <lineage>
        <taxon>Bacteria</taxon>
        <taxon>Pseudomonadati</taxon>
        <taxon>Verrucomicrobiota</taxon>
        <taxon>Opitutia</taxon>
        <taxon>Opitutales</taxon>
        <taxon>Opitutaceae</taxon>
        <taxon>Termitidicoccus</taxon>
    </lineage>
</organism>
<proteinExistence type="inferred from homology"/>
<gene>
    <name evidence="6" type="ORF">AW736_09220</name>
</gene>
<feature type="coiled-coil region" evidence="2">
    <location>
        <begin position="103"/>
        <end position="161"/>
    </location>
</feature>
<dbReference type="GO" id="GO:0015562">
    <property type="term" value="F:efflux transmembrane transporter activity"/>
    <property type="evidence" value="ECO:0007669"/>
    <property type="project" value="TreeGrafter"/>
</dbReference>
<dbReference type="Pfam" id="PF25989">
    <property type="entry name" value="YknX_C"/>
    <property type="match status" value="1"/>
</dbReference>
<keyword evidence="2" id="KW-0175">Coiled coil</keyword>
<dbReference type="Gene3D" id="1.10.287.470">
    <property type="entry name" value="Helix hairpin bin"/>
    <property type="match status" value="1"/>
</dbReference>
<feature type="domain" description="YknX-like C-terminal permuted SH3-like" evidence="5">
    <location>
        <begin position="276"/>
        <end position="345"/>
    </location>
</feature>
<evidence type="ECO:0000313" key="6">
    <source>
        <dbReference type="EMBL" id="OAM88950.1"/>
    </source>
</evidence>
<dbReference type="Gene3D" id="2.40.30.170">
    <property type="match status" value="1"/>
</dbReference>
<dbReference type="PANTHER" id="PTHR30469">
    <property type="entry name" value="MULTIDRUG RESISTANCE PROTEIN MDTA"/>
    <property type="match status" value="1"/>
</dbReference>
<dbReference type="STRING" id="1184151.AW736_09220"/>
<evidence type="ECO:0000259" key="4">
    <source>
        <dbReference type="Pfam" id="PF25973"/>
    </source>
</evidence>
<keyword evidence="7" id="KW-1185">Reference proteome</keyword>
<evidence type="ECO:0000256" key="1">
    <source>
        <dbReference type="ARBA" id="ARBA00009477"/>
    </source>
</evidence>
<dbReference type="PROSITE" id="PS51257">
    <property type="entry name" value="PROKAR_LIPOPROTEIN"/>
    <property type="match status" value="1"/>
</dbReference>
<dbReference type="Pfam" id="PF25973">
    <property type="entry name" value="BSH_CzcB"/>
    <property type="match status" value="1"/>
</dbReference>
<dbReference type="InterPro" id="IPR058637">
    <property type="entry name" value="YknX-like_C"/>
</dbReference>
<name>A0A178IG16_9BACT</name>
<feature type="signal peptide" evidence="3">
    <location>
        <begin position="1"/>
        <end position="20"/>
    </location>
</feature>
<reference evidence="6 7" key="1">
    <citation type="submission" date="2016-01" db="EMBL/GenBank/DDBJ databases">
        <title>High potential of lignocellulose degradation of a new Verrucomicrobia species.</title>
        <authorList>
            <person name="Wang Y."/>
            <person name="Shi Y."/>
            <person name="Qiu Z."/>
            <person name="Liu S."/>
            <person name="Yang H."/>
        </authorList>
    </citation>
    <scope>NUCLEOTIDE SEQUENCE [LARGE SCALE GENOMIC DNA]</scope>
    <source>
        <strain evidence="6 7">TSB47</strain>
    </source>
</reference>
<accession>A0A178IG16</accession>
<dbReference type="PANTHER" id="PTHR30469:SF38">
    <property type="entry name" value="HLYD FAMILY SECRETION PROTEIN"/>
    <property type="match status" value="1"/>
</dbReference>
<dbReference type="EMBL" id="LRRQ01000113">
    <property type="protein sequence ID" value="OAM88950.1"/>
    <property type="molecule type" value="Genomic_DNA"/>
</dbReference>
<dbReference type="InterPro" id="IPR058647">
    <property type="entry name" value="BSH_CzcB-like"/>
</dbReference>
<dbReference type="RefSeq" id="WP_068770010.1">
    <property type="nucleotide sequence ID" value="NZ_CP109796.1"/>
</dbReference>
<dbReference type="Gene3D" id="2.40.50.100">
    <property type="match status" value="1"/>
</dbReference>
<dbReference type="NCBIfam" id="TIGR01730">
    <property type="entry name" value="RND_mfp"/>
    <property type="match status" value="1"/>
</dbReference>
<dbReference type="AlphaFoldDB" id="A0A178IG16"/>
<evidence type="ECO:0000256" key="3">
    <source>
        <dbReference type="SAM" id="SignalP"/>
    </source>
</evidence>
<feature type="chain" id="PRO_5008088772" evidence="3">
    <location>
        <begin position="21"/>
        <end position="347"/>
    </location>
</feature>
<dbReference type="InterPro" id="IPR006143">
    <property type="entry name" value="RND_pump_MFP"/>
</dbReference>
<comment type="caution">
    <text evidence="6">The sequence shown here is derived from an EMBL/GenBank/DDBJ whole genome shotgun (WGS) entry which is preliminary data.</text>
</comment>
<dbReference type="Gene3D" id="2.40.420.20">
    <property type="match status" value="1"/>
</dbReference>
<dbReference type="OrthoDB" id="176710at2"/>
<dbReference type="GO" id="GO:1990281">
    <property type="term" value="C:efflux pump complex"/>
    <property type="evidence" value="ECO:0007669"/>
    <property type="project" value="TreeGrafter"/>
</dbReference>
<evidence type="ECO:0000256" key="2">
    <source>
        <dbReference type="SAM" id="Coils"/>
    </source>
</evidence>
<evidence type="ECO:0000259" key="5">
    <source>
        <dbReference type="Pfam" id="PF25989"/>
    </source>
</evidence>